<protein>
    <submittedName>
        <fullName evidence="3">Uncharacterized protein LOC106813104</fullName>
    </submittedName>
</protein>
<sequence length="106" mass="12142">MLYKVISRQLLRLPKVQLRVHCDSARCQCTLVSSQILHEDGIRNHFMDKESPRILITGGLGQLGTPLAQAFRSKFGRDSTILSDIIKPKKETFDSGKKEHYIFDNR</sequence>
<dbReference type="GeneID" id="106813104"/>
<dbReference type="InterPro" id="IPR051225">
    <property type="entry name" value="NAD(P)_epim/dehydratase"/>
</dbReference>
<comment type="similarity">
    <text evidence="1">Belongs to the NAD(P)-dependent epimerase/dehydratase family.</text>
</comment>
<reference evidence="3" key="1">
    <citation type="submission" date="2025-08" db="UniProtKB">
        <authorList>
            <consortium name="RefSeq"/>
        </authorList>
    </citation>
    <scope>IDENTIFICATION</scope>
</reference>
<accession>A0ABM1EKC4</accession>
<evidence type="ECO:0000256" key="1">
    <source>
        <dbReference type="ARBA" id="ARBA00007637"/>
    </source>
</evidence>
<dbReference type="Proteomes" id="UP000695022">
    <property type="component" value="Unplaced"/>
</dbReference>
<dbReference type="PANTHER" id="PTHR42687">
    <property type="entry name" value="L-THREONINE 3-DEHYDROGENASE"/>
    <property type="match status" value="1"/>
</dbReference>
<evidence type="ECO:0000313" key="3">
    <source>
        <dbReference type="RefSeq" id="XP_014672645.1"/>
    </source>
</evidence>
<evidence type="ECO:0000313" key="2">
    <source>
        <dbReference type="Proteomes" id="UP000695022"/>
    </source>
</evidence>
<gene>
    <name evidence="3" type="primary">LOC106813104</name>
</gene>
<dbReference type="Gene3D" id="3.40.50.720">
    <property type="entry name" value="NAD(P)-binding Rossmann-like Domain"/>
    <property type="match status" value="1"/>
</dbReference>
<dbReference type="RefSeq" id="XP_014672645.1">
    <property type="nucleotide sequence ID" value="XM_014817159.1"/>
</dbReference>
<name>A0ABM1EKC4_PRICU</name>
<organism evidence="2 3">
    <name type="scientific">Priapulus caudatus</name>
    <name type="common">Priapulid worm</name>
    <dbReference type="NCBI Taxonomy" id="37621"/>
    <lineage>
        <taxon>Eukaryota</taxon>
        <taxon>Metazoa</taxon>
        <taxon>Ecdysozoa</taxon>
        <taxon>Scalidophora</taxon>
        <taxon>Priapulida</taxon>
        <taxon>Priapulimorpha</taxon>
        <taxon>Priapulimorphida</taxon>
        <taxon>Priapulidae</taxon>
        <taxon>Priapulus</taxon>
    </lineage>
</organism>
<keyword evidence="2" id="KW-1185">Reference proteome</keyword>
<proteinExistence type="inferred from homology"/>
<dbReference type="PANTHER" id="PTHR42687:SF1">
    <property type="entry name" value="L-THREONINE 3-DEHYDROGENASE, MITOCHONDRIAL"/>
    <property type="match status" value="1"/>
</dbReference>